<dbReference type="InterPro" id="IPR011009">
    <property type="entry name" value="Kinase-like_dom_sf"/>
</dbReference>
<dbReference type="Proteomes" id="UP000030108">
    <property type="component" value="Unassembled WGS sequence"/>
</dbReference>
<dbReference type="SMART" id="SM00325">
    <property type="entry name" value="RhoGEF"/>
    <property type="match status" value="1"/>
</dbReference>
<dbReference type="PROSITE" id="PS50010">
    <property type="entry name" value="DH_2"/>
    <property type="match status" value="1"/>
</dbReference>
<dbReference type="Gene3D" id="1.20.900.10">
    <property type="entry name" value="Dbl homology (DH) domain"/>
    <property type="match status" value="1"/>
</dbReference>
<dbReference type="EMBL" id="JATN01000309">
    <property type="protein sequence ID" value="EUC66507.1"/>
    <property type="molecule type" value="Genomic_DNA"/>
</dbReference>
<proteinExistence type="predicted"/>
<comment type="caution">
    <text evidence="4">The sequence shown here is derived from an EMBL/GenBank/DDBJ whole genome shotgun (WGS) entry which is preliminary data.</text>
</comment>
<dbReference type="Gene3D" id="1.10.510.10">
    <property type="entry name" value="Transferase(Phosphotransferase) domain 1"/>
    <property type="match status" value="1"/>
</dbReference>
<dbReference type="InterPro" id="IPR000719">
    <property type="entry name" value="Prot_kinase_dom"/>
</dbReference>
<dbReference type="InterPro" id="IPR000219">
    <property type="entry name" value="DH_dom"/>
</dbReference>
<accession>X8JRX1</accession>
<dbReference type="PROSITE" id="PS00108">
    <property type="entry name" value="PROTEIN_KINASE_ST"/>
    <property type="match status" value="1"/>
</dbReference>
<name>X8JRX1_9AGAM</name>
<protein>
    <submittedName>
        <fullName evidence="4">Tyrosine kinase catalytic domain protein</fullName>
    </submittedName>
</protein>
<keyword evidence="4" id="KW-0808">Transferase</keyword>
<dbReference type="SUPFAM" id="SSF56112">
    <property type="entry name" value="Protein kinase-like (PK-like)"/>
    <property type="match status" value="1"/>
</dbReference>
<evidence type="ECO:0000256" key="1">
    <source>
        <dbReference type="SAM" id="MobiDB-lite"/>
    </source>
</evidence>
<feature type="region of interest" description="Disordered" evidence="1">
    <location>
        <begin position="77"/>
        <end position="96"/>
    </location>
</feature>
<dbReference type="InterPro" id="IPR001245">
    <property type="entry name" value="Ser-Thr/Tyr_kinase_cat_dom"/>
</dbReference>
<reference evidence="5" key="1">
    <citation type="journal article" date="2014" name="Genome Announc.">
        <title>Draft genome sequence of the plant-pathogenic soil fungus Rhizoctonia solani anastomosis group 3 strain Rhs1AP.</title>
        <authorList>
            <person name="Cubeta M.A."/>
            <person name="Thomas E."/>
            <person name="Dean R.A."/>
            <person name="Jabaji S."/>
            <person name="Neate S.M."/>
            <person name="Tavantzis S."/>
            <person name="Toda T."/>
            <person name="Vilgalys R."/>
            <person name="Bharathan N."/>
            <person name="Fedorova-Abrams N."/>
            <person name="Pakala S.B."/>
            <person name="Pakala S.M."/>
            <person name="Zafar N."/>
            <person name="Joardar V."/>
            <person name="Losada L."/>
            <person name="Nierman W.C."/>
        </authorList>
    </citation>
    <scope>NUCLEOTIDE SEQUENCE [LARGE SCALE GENOMIC DNA]</scope>
    <source>
        <strain evidence="5">AG-3</strain>
    </source>
</reference>
<feature type="domain" description="Protein kinase" evidence="3">
    <location>
        <begin position="593"/>
        <end position="867"/>
    </location>
</feature>
<dbReference type="InterPro" id="IPR035899">
    <property type="entry name" value="DBL_dom_sf"/>
</dbReference>
<evidence type="ECO:0000259" key="2">
    <source>
        <dbReference type="PROSITE" id="PS50010"/>
    </source>
</evidence>
<dbReference type="AlphaFoldDB" id="X8JRX1"/>
<feature type="compositionally biased region" description="Low complexity" evidence="1">
    <location>
        <begin position="82"/>
        <end position="96"/>
    </location>
</feature>
<dbReference type="GO" id="GO:0004674">
    <property type="term" value="F:protein serine/threonine kinase activity"/>
    <property type="evidence" value="ECO:0007669"/>
    <property type="project" value="TreeGrafter"/>
</dbReference>
<feature type="domain" description="DH" evidence="2">
    <location>
        <begin position="102"/>
        <end position="282"/>
    </location>
</feature>
<keyword evidence="4" id="KW-0418">Kinase</keyword>
<dbReference type="PROSITE" id="PS50011">
    <property type="entry name" value="PROTEIN_KINASE_DOM"/>
    <property type="match status" value="1"/>
</dbReference>
<organism evidence="4 5">
    <name type="scientific">Rhizoctonia solani AG-3 Rhs1AP</name>
    <dbReference type="NCBI Taxonomy" id="1086054"/>
    <lineage>
        <taxon>Eukaryota</taxon>
        <taxon>Fungi</taxon>
        <taxon>Dikarya</taxon>
        <taxon>Basidiomycota</taxon>
        <taxon>Agaricomycotina</taxon>
        <taxon>Agaricomycetes</taxon>
        <taxon>Cantharellales</taxon>
        <taxon>Ceratobasidiaceae</taxon>
        <taxon>Rhizoctonia</taxon>
    </lineage>
</organism>
<dbReference type="GO" id="GO:0005085">
    <property type="term" value="F:guanyl-nucleotide exchange factor activity"/>
    <property type="evidence" value="ECO:0007669"/>
    <property type="project" value="InterPro"/>
</dbReference>
<evidence type="ECO:0000313" key="4">
    <source>
        <dbReference type="EMBL" id="EUC66507.1"/>
    </source>
</evidence>
<dbReference type="SUPFAM" id="SSF50729">
    <property type="entry name" value="PH domain-like"/>
    <property type="match status" value="1"/>
</dbReference>
<dbReference type="SMART" id="SM00220">
    <property type="entry name" value="S_TKc"/>
    <property type="match status" value="1"/>
</dbReference>
<sequence>MVIDISNQPYKARHLGASVSPSSTMLTAHDINSPAPGSIDLDHNIPFDCCQHECSSTPLMITISDTCGCSIKEQFDSPTATSSSVPSLIPSPSSLSSSHSEKVNLAIQDIISSEQRFVSQLGRLVDIYIPQLHIIFTESEIPSLARNVQSILDVHTILASRLKKDRHDISSLCNIIVSYASELTTLHSEFWAGHSGAKKLLDRARIRNPQKWVVWEKERAAECLPEADGSLPRTFEDLMIAPIWRVFTYHFLVGGLRNISENDQVENAVRAMRLVAISVDDNGRLREGEAYTRFILGRIKSAKDLNPEFLATLGPCIRIGALEVVYYECTSPLKASPKSANHSPSSTTLPVVTFHGEVPHPKSIKGKQLAVLLWKGYLVLCKIHEKKMEYEPERWFPLRIDPSIQPTSSAVSLDTLRSVEVISSSATFPHGIRITFGRHVFELGAACAADRDTWLRDISSARVSFEKGNELVLRSSLRKGRGTCIQFTRPKIVPEALPINTVKGLARALSGAGWSPWRRARNSSTRKPEMIAPPVEQELSKSGSEKATESTLLSDGCAVSRKSVANYLSSKDIFDQLVTHGCIDLSSAIDPGKFSSRSVAGGAFADIWKGSLRDGTEVAIKVWRFDGISEDGPKQLKRAMREVYYWSKLNHPHIQELLGVVLFQERVGMVSPWRQYGNLRDYIKKNPDVDRYALCLQVAKGLTHLHDRDMVHGDLKAGNILVSQDEEIKLSDFDHSILSECTLAFSETTHFGGGTLRWMAPELLVVAEDRGIPCQRSKKTDIYSLAMTFLEIITAQVPYAEYPSDPTIYGVKDKKIYPSRPQELLESARGEAMWSLLVSCWTHDPLMRPTAGEVLEKVGDSICHRGFTFDRALHQLENLAG</sequence>
<dbReference type="GO" id="GO:0005524">
    <property type="term" value="F:ATP binding"/>
    <property type="evidence" value="ECO:0007669"/>
    <property type="project" value="InterPro"/>
</dbReference>
<dbReference type="Pfam" id="PF07714">
    <property type="entry name" value="PK_Tyr_Ser-Thr"/>
    <property type="match status" value="1"/>
</dbReference>
<evidence type="ECO:0000313" key="5">
    <source>
        <dbReference type="Proteomes" id="UP000030108"/>
    </source>
</evidence>
<feature type="region of interest" description="Disordered" evidence="1">
    <location>
        <begin position="517"/>
        <end position="546"/>
    </location>
</feature>
<gene>
    <name evidence="4" type="ORF">RSOL_476860</name>
</gene>
<dbReference type="InterPro" id="IPR051681">
    <property type="entry name" value="Ser/Thr_Kinases-Pseudokinases"/>
</dbReference>
<dbReference type="SUPFAM" id="SSF48065">
    <property type="entry name" value="DBL homology domain (DH-domain)"/>
    <property type="match status" value="1"/>
</dbReference>
<dbReference type="Pfam" id="PF00621">
    <property type="entry name" value="RhoGEF"/>
    <property type="match status" value="1"/>
</dbReference>
<dbReference type="OrthoDB" id="1668230at2759"/>
<dbReference type="PANTHER" id="PTHR44329">
    <property type="entry name" value="SERINE/THREONINE-PROTEIN KINASE TNNI3K-RELATED"/>
    <property type="match status" value="1"/>
</dbReference>
<evidence type="ECO:0000259" key="3">
    <source>
        <dbReference type="PROSITE" id="PS50011"/>
    </source>
</evidence>
<dbReference type="InterPro" id="IPR008271">
    <property type="entry name" value="Ser/Thr_kinase_AS"/>
</dbReference>